<reference evidence="1 2" key="1">
    <citation type="journal article" date="2012" name="J. Bacteriol.">
        <title>Genome Sequence of Pectin-Degrading Alishewanella aestuarii Strain B11T, Isolated from Tidal Flat Sediment.</title>
        <authorList>
            <person name="Jung J."/>
            <person name="Choi S."/>
            <person name="Chun J."/>
            <person name="Park W."/>
        </authorList>
    </citation>
    <scope>NUCLEOTIDE SEQUENCE [LARGE SCALE GENOMIC DNA]</scope>
    <source>
        <strain evidence="1 2">B11</strain>
    </source>
</reference>
<accession>J1YEN1</accession>
<dbReference type="AlphaFoldDB" id="J1YEN1"/>
<comment type="caution">
    <text evidence="1">The sequence shown here is derived from an EMBL/GenBank/DDBJ whole genome shotgun (WGS) entry which is preliminary data.</text>
</comment>
<protein>
    <submittedName>
        <fullName evidence="1">Uncharacterized protein</fullName>
    </submittedName>
</protein>
<keyword evidence="2" id="KW-1185">Reference proteome</keyword>
<dbReference type="EMBL" id="ALAB01000005">
    <property type="protein sequence ID" value="EJI86380.1"/>
    <property type="molecule type" value="Genomic_DNA"/>
</dbReference>
<gene>
    <name evidence="1" type="ORF">AEST_06960</name>
</gene>
<proteinExistence type="predicted"/>
<dbReference type="Proteomes" id="UP000012043">
    <property type="component" value="Unassembled WGS sequence"/>
</dbReference>
<name>J1YEN1_9ALTE</name>
<sequence>MGALKRAENRLIQAQFSRLCFAGYCCKKQQQLNYLLMTCSKFAGRFFGKHLFSAF</sequence>
<evidence type="ECO:0000313" key="2">
    <source>
        <dbReference type="Proteomes" id="UP000012043"/>
    </source>
</evidence>
<organism evidence="1 2">
    <name type="scientific">Alishewanella aestuarii B11</name>
    <dbReference type="NCBI Taxonomy" id="1197174"/>
    <lineage>
        <taxon>Bacteria</taxon>
        <taxon>Pseudomonadati</taxon>
        <taxon>Pseudomonadota</taxon>
        <taxon>Gammaproteobacteria</taxon>
        <taxon>Alteromonadales</taxon>
        <taxon>Alteromonadaceae</taxon>
        <taxon>Alishewanella</taxon>
    </lineage>
</organism>
<evidence type="ECO:0000313" key="1">
    <source>
        <dbReference type="EMBL" id="EJI86380.1"/>
    </source>
</evidence>